<evidence type="ECO:0000313" key="3">
    <source>
        <dbReference type="Proteomes" id="UP000030816"/>
    </source>
</evidence>
<reference evidence="2 3" key="1">
    <citation type="journal article" date="2014" name="Proc. Natl. Acad. Sci. U.S.A.">
        <title>Trajectory and genomic determinants of fungal-pathogen speciation and host adaptation.</title>
        <authorList>
            <person name="Hu X."/>
            <person name="Xiao G."/>
            <person name="Zheng P."/>
            <person name="Shang Y."/>
            <person name="Su Y."/>
            <person name="Zhang X."/>
            <person name="Liu X."/>
            <person name="Zhan S."/>
            <person name="St Leger R.J."/>
            <person name="Wang C."/>
        </authorList>
    </citation>
    <scope>NUCLEOTIDE SEQUENCE [LARGE SCALE GENOMIC DNA]</scope>
    <source>
        <strain evidence="2 3">ARSEF 1941</strain>
    </source>
</reference>
<dbReference type="Proteomes" id="UP000030816">
    <property type="component" value="Unassembled WGS sequence"/>
</dbReference>
<feature type="region of interest" description="Disordered" evidence="1">
    <location>
        <begin position="1"/>
        <end position="24"/>
    </location>
</feature>
<sequence length="148" mass="16296">MGKAEKRSKEPVGGASTAPPTVPQTTSALKADALLGHKIRVLIYNLLNITKDPSSAKRLNATIDEHYISTPYFTAPEAEALKSATVDVEINSHLMPDESSGAESIPGKSLHDALCALLQNFLERRTMPGLVGLTIWRLFLRLFLEWRR</sequence>
<organism evidence="2 3">
    <name type="scientific">Metarhizium album (strain ARSEF 1941)</name>
    <dbReference type="NCBI Taxonomy" id="1081103"/>
    <lineage>
        <taxon>Eukaryota</taxon>
        <taxon>Fungi</taxon>
        <taxon>Dikarya</taxon>
        <taxon>Ascomycota</taxon>
        <taxon>Pezizomycotina</taxon>
        <taxon>Sordariomycetes</taxon>
        <taxon>Hypocreomycetidae</taxon>
        <taxon>Hypocreales</taxon>
        <taxon>Clavicipitaceae</taxon>
        <taxon>Metarhizium</taxon>
    </lineage>
</organism>
<dbReference type="RefSeq" id="XP_040678017.1">
    <property type="nucleotide sequence ID" value="XM_040823858.1"/>
</dbReference>
<evidence type="ECO:0000313" key="2">
    <source>
        <dbReference type="EMBL" id="KHN96951.1"/>
    </source>
</evidence>
<dbReference type="HOGENOM" id="CLU_091801_0_0_1"/>
<dbReference type="EMBL" id="AZHE01000012">
    <property type="protein sequence ID" value="KHN96951.1"/>
    <property type="molecule type" value="Genomic_DNA"/>
</dbReference>
<accession>A0A0B2WLL2</accession>
<feature type="compositionally biased region" description="Basic and acidic residues" evidence="1">
    <location>
        <begin position="1"/>
        <end position="10"/>
    </location>
</feature>
<comment type="caution">
    <text evidence="2">The sequence shown here is derived from an EMBL/GenBank/DDBJ whole genome shotgun (WGS) entry which is preliminary data.</text>
</comment>
<dbReference type="AlphaFoldDB" id="A0A0B2WLL2"/>
<dbReference type="OrthoDB" id="2740448at2759"/>
<protein>
    <submittedName>
        <fullName evidence="2">Uncharacterized protein</fullName>
    </submittedName>
</protein>
<proteinExistence type="predicted"/>
<name>A0A0B2WLL2_METAS</name>
<evidence type="ECO:0000256" key="1">
    <source>
        <dbReference type="SAM" id="MobiDB-lite"/>
    </source>
</evidence>
<dbReference type="STRING" id="1081103.A0A0B2WLL2"/>
<gene>
    <name evidence="2" type="ORF">MAM_05060</name>
</gene>
<dbReference type="GeneID" id="63739515"/>
<keyword evidence="3" id="KW-1185">Reference proteome</keyword>